<feature type="region of interest" description="Disordered" evidence="1">
    <location>
        <begin position="1120"/>
        <end position="1180"/>
    </location>
</feature>
<dbReference type="Proteomes" id="UP000070700">
    <property type="component" value="Unassembled WGS sequence"/>
</dbReference>
<feature type="region of interest" description="Disordered" evidence="1">
    <location>
        <begin position="184"/>
        <end position="211"/>
    </location>
</feature>
<dbReference type="KEGG" id="psco:LY89DRAFT_163025"/>
<feature type="region of interest" description="Disordered" evidence="1">
    <location>
        <begin position="573"/>
        <end position="594"/>
    </location>
</feature>
<feature type="compositionally biased region" description="Basic residues" evidence="1">
    <location>
        <begin position="1323"/>
        <end position="1333"/>
    </location>
</feature>
<feature type="compositionally biased region" description="Polar residues" evidence="1">
    <location>
        <begin position="1077"/>
        <end position="1086"/>
    </location>
</feature>
<feature type="region of interest" description="Disordered" evidence="1">
    <location>
        <begin position="268"/>
        <end position="311"/>
    </location>
</feature>
<dbReference type="InParanoid" id="A0A194XSF3"/>
<feature type="compositionally biased region" description="Basic residues" evidence="1">
    <location>
        <begin position="1125"/>
        <end position="1136"/>
    </location>
</feature>
<feature type="compositionally biased region" description="Polar residues" evidence="1">
    <location>
        <begin position="764"/>
        <end position="830"/>
    </location>
</feature>
<protein>
    <submittedName>
        <fullName evidence="2">Uncharacterized protein</fullName>
    </submittedName>
</protein>
<accession>A0A194XSF3</accession>
<feature type="compositionally biased region" description="Polar residues" evidence="1">
    <location>
        <begin position="583"/>
        <end position="594"/>
    </location>
</feature>
<organism evidence="2 3">
    <name type="scientific">Mollisia scopiformis</name>
    <name type="common">Conifer needle endophyte fungus</name>
    <name type="synonym">Phialocephala scopiformis</name>
    <dbReference type="NCBI Taxonomy" id="149040"/>
    <lineage>
        <taxon>Eukaryota</taxon>
        <taxon>Fungi</taxon>
        <taxon>Dikarya</taxon>
        <taxon>Ascomycota</taxon>
        <taxon>Pezizomycotina</taxon>
        <taxon>Leotiomycetes</taxon>
        <taxon>Helotiales</taxon>
        <taxon>Mollisiaceae</taxon>
        <taxon>Mollisia</taxon>
    </lineage>
</organism>
<dbReference type="EMBL" id="KQ947405">
    <property type="protein sequence ID" value="KUJ22969.1"/>
    <property type="molecule type" value="Genomic_DNA"/>
</dbReference>
<feature type="region of interest" description="Disordered" evidence="1">
    <location>
        <begin position="1229"/>
        <end position="1276"/>
    </location>
</feature>
<feature type="compositionally biased region" description="Polar residues" evidence="1">
    <location>
        <begin position="196"/>
        <end position="208"/>
    </location>
</feature>
<reference evidence="2 3" key="1">
    <citation type="submission" date="2015-10" db="EMBL/GenBank/DDBJ databases">
        <title>Full genome of DAOMC 229536 Phialocephala scopiformis, a fungal endophyte of spruce producing the potent anti-insectan compound rugulosin.</title>
        <authorList>
            <consortium name="DOE Joint Genome Institute"/>
            <person name="Walker A.K."/>
            <person name="Frasz S.L."/>
            <person name="Seifert K.A."/>
            <person name="Miller J.D."/>
            <person name="Mondo S.J."/>
            <person name="Labutti K."/>
            <person name="Lipzen A."/>
            <person name="Dockter R."/>
            <person name="Kennedy M."/>
            <person name="Grigoriev I.V."/>
            <person name="Spatafora J.W."/>
        </authorList>
    </citation>
    <scope>NUCLEOTIDE SEQUENCE [LARGE SCALE GENOMIC DNA]</scope>
    <source>
        <strain evidence="2 3">CBS 120377</strain>
    </source>
</reference>
<feature type="region of interest" description="Disordered" evidence="1">
    <location>
        <begin position="379"/>
        <end position="406"/>
    </location>
</feature>
<sequence>MAPYSNINSREDLENESFYRTPAYGPEDIICPGSDIEETPEETRRKRLRYEAQARRYTRGHRPILLSASLRGPFSKESGWTNPWGCQRRKRVQDGRQKGLEATISSRAESQHSWRCDESSAMPTWERELSDLRQRISHKEYGISIRSTSQEKETAHGMGYANPAEVLAWQARAGAVERIAVGDRSVHPDHRKEQISGEQSMITSTQDRPTFKVSEVGESSEAQAADSMINHYMKTPHAGNDSDFTRGTKRASDSQWLMGSYVSKRARWDGPVHSSPTPAPESIALRDRERRYASAGSGQEKGIINPRQPKLGALRSLSERAPRNPTIKEALQHTPIFSAQVENQMINHSNPTGSGFSSMPVSFTSPQAVADQEMDKLQGLPQEPRSGSRTSSKRTPKKTSRNIIDLSSNLEQDDLIAITPCPKIHGTPTTSGSNLRMKASSATLPKLPRSGDDNFTALGDDSFVSEVAPSSRNLEKFHFKKRKRRTKSTEHDKSTVDNIQDVAPDITSTREEVCIPVNVANPKHTGPDELQDLFNNEGSQDVEHLDLKHGSSDQEDAGDVDDLDDMEDSRLLEAPEDLEITTGLGSKENSICDQSAQQIDPVEGAEGKNKPTTYSEPQLLLAQNEEPAPINNEADGSWNLGEMSFLRAVLRAADSTNNTPSNKQDSIPTQGRPLLSLNEAENSSRHSDYLAKFEFGASHDVPDSSYQRSSSLPLPAQTCKASDHSVEEESRYSDHHSHTKVDFSHILKSNSSLEKLPRKDSPSPEDTSFQSPGDENSQESDQFTESKTNPNQLNAASSPHGTFPPTSIPLTKPSQDPNDFSTQSYNTTPFKLQRSVRPPHSKRIMKLSDFKAQSSGPCEAISNEKQDTMELIQLELSQICPSSRPQSVDLSERGNDDEDGDSFEQLNEANVGVEDRDPPTRVRGRDSNESSVDHSESFCESVESQLEGQTAPPGEQSVEVQPEQLEAPAPDDTPAALMEPGATGTVANDVTQEKINSDKGSEEPSETSWEGCGPQSPWATEENEIIIVHAPENKDQSEAPHSVESDLEISLLEDNVLEADNELDISSEWQRLEGPQTPENSGSKSFNGPIPLTETPKPEEMISLEALTSTQLLVDAATKNPWTSSRKRPTSLKATKRVSFGNLSSHDGEDSQPIVVKFGAASPPPPERPSQEDVFNSGTTSVPKFQKHFKRQFKKLLPDNVASPVNSSPALAAQAEAFIAADRETSIEQEFSTNYKTPTRHLKPRSETDSNTAWRQQSEADIPLPSYSRFERSPSPPVNASLAGFDMEAALGEAGNFLEDWSVDSELKKAKESGTSRGQKSNGYRRRRLFGLV</sequence>
<dbReference type="OrthoDB" id="5419922at2759"/>
<evidence type="ECO:0000256" key="1">
    <source>
        <dbReference type="SAM" id="MobiDB-lite"/>
    </source>
</evidence>
<feature type="compositionally biased region" description="Basic and acidic residues" evidence="1">
    <location>
        <begin position="913"/>
        <end position="937"/>
    </location>
</feature>
<keyword evidence="3" id="KW-1185">Reference proteome</keyword>
<feature type="compositionally biased region" description="Basic and acidic residues" evidence="1">
    <location>
        <begin position="991"/>
        <end position="1002"/>
    </location>
</feature>
<evidence type="ECO:0000313" key="3">
    <source>
        <dbReference type="Proteomes" id="UP000070700"/>
    </source>
</evidence>
<dbReference type="STRING" id="149040.A0A194XSF3"/>
<dbReference type="RefSeq" id="XP_018077324.1">
    <property type="nucleotide sequence ID" value="XM_018205512.1"/>
</dbReference>
<feature type="compositionally biased region" description="Polar residues" evidence="1">
    <location>
        <begin position="875"/>
        <end position="889"/>
    </location>
</feature>
<feature type="compositionally biased region" description="Polar residues" evidence="1">
    <location>
        <begin position="1249"/>
        <end position="1259"/>
    </location>
</feature>
<feature type="region of interest" description="Disordered" evidence="1">
    <location>
        <begin position="1308"/>
        <end position="1333"/>
    </location>
</feature>
<evidence type="ECO:0000313" key="2">
    <source>
        <dbReference type="EMBL" id="KUJ22969.1"/>
    </source>
</evidence>
<name>A0A194XSF3_MOLSC</name>
<feature type="region of interest" description="Disordered" evidence="1">
    <location>
        <begin position="1"/>
        <end position="45"/>
    </location>
</feature>
<feature type="region of interest" description="Disordered" evidence="1">
    <location>
        <begin position="847"/>
        <end position="866"/>
    </location>
</feature>
<feature type="region of interest" description="Disordered" evidence="1">
    <location>
        <begin position="699"/>
        <end position="842"/>
    </location>
</feature>
<feature type="region of interest" description="Disordered" evidence="1">
    <location>
        <begin position="1062"/>
        <end position="1097"/>
    </location>
</feature>
<dbReference type="GeneID" id="28815238"/>
<feature type="compositionally biased region" description="Basic and acidic residues" evidence="1">
    <location>
        <begin position="721"/>
        <end position="745"/>
    </location>
</feature>
<proteinExistence type="predicted"/>
<feature type="region of interest" description="Disordered" evidence="1">
    <location>
        <begin position="873"/>
        <end position="1017"/>
    </location>
</feature>
<gene>
    <name evidence="2" type="ORF">LY89DRAFT_163025</name>
</gene>
<feature type="compositionally biased region" description="Basic residues" evidence="1">
    <location>
        <begin position="391"/>
        <end position="400"/>
    </location>
</feature>
<feature type="compositionally biased region" description="Basic and acidic residues" evidence="1">
    <location>
        <begin position="184"/>
        <end position="195"/>
    </location>
</feature>